<proteinExistence type="inferred from homology"/>
<evidence type="ECO:0000256" key="4">
    <source>
        <dbReference type="ARBA" id="ARBA00022692"/>
    </source>
</evidence>
<gene>
    <name evidence="11" type="ORF">WJX73_010600</name>
</gene>
<keyword evidence="12" id="KW-1185">Reference proteome</keyword>
<comment type="caution">
    <text evidence="11">The sequence shown here is derived from an EMBL/GenBank/DDBJ whole genome shotgun (WGS) entry which is preliminary data.</text>
</comment>
<feature type="transmembrane region" description="Helical" evidence="10">
    <location>
        <begin position="342"/>
        <end position="366"/>
    </location>
</feature>
<feature type="transmembrane region" description="Helical" evidence="10">
    <location>
        <begin position="497"/>
        <end position="526"/>
    </location>
</feature>
<dbReference type="Pfam" id="PF02990">
    <property type="entry name" value="EMP70"/>
    <property type="match status" value="3"/>
</dbReference>
<dbReference type="EMBL" id="JALJOQ010000094">
    <property type="protein sequence ID" value="KAK9798960.1"/>
    <property type="molecule type" value="Genomic_DNA"/>
</dbReference>
<evidence type="ECO:0000256" key="7">
    <source>
        <dbReference type="ARBA" id="ARBA00022989"/>
    </source>
</evidence>
<evidence type="ECO:0000256" key="6">
    <source>
        <dbReference type="ARBA" id="ARBA00022753"/>
    </source>
</evidence>
<feature type="transmembrane region" description="Helical" evidence="10">
    <location>
        <begin position="466"/>
        <end position="485"/>
    </location>
</feature>
<comment type="subcellular location">
    <subcellularLocation>
        <location evidence="1">Endosome membrane</location>
        <topology evidence="1">Multi-pass membrane protein</topology>
    </subcellularLocation>
    <subcellularLocation>
        <location evidence="2">Golgi apparatus membrane</location>
        <topology evidence="2">Multi-pass membrane protein</topology>
    </subcellularLocation>
</comment>
<dbReference type="Proteomes" id="UP001465755">
    <property type="component" value="Unassembled WGS sequence"/>
</dbReference>
<dbReference type="GO" id="GO:0010008">
    <property type="term" value="C:endosome membrane"/>
    <property type="evidence" value="ECO:0007669"/>
    <property type="project" value="UniProtKB-SubCell"/>
</dbReference>
<keyword evidence="6" id="KW-0967">Endosome</keyword>
<comment type="caution">
    <text evidence="10">Lacks conserved residue(s) required for the propagation of feature annotation.</text>
</comment>
<dbReference type="PANTHER" id="PTHR10766">
    <property type="entry name" value="TRANSMEMBRANE 9 SUPERFAMILY PROTEIN"/>
    <property type="match status" value="1"/>
</dbReference>
<feature type="transmembrane region" description="Helical" evidence="10">
    <location>
        <begin position="298"/>
        <end position="322"/>
    </location>
</feature>
<dbReference type="GO" id="GO:0000139">
    <property type="term" value="C:Golgi membrane"/>
    <property type="evidence" value="ECO:0007669"/>
    <property type="project" value="UniProtKB-SubCell"/>
</dbReference>
<evidence type="ECO:0000256" key="3">
    <source>
        <dbReference type="ARBA" id="ARBA00005227"/>
    </source>
</evidence>
<sequence length="537" mass="59577">MALRGALFRAACALLVAGGCSQAYYLPGTYPQEFSMGQTIQAEVNSLTSSDTELPYDYYSLPFCKPSGGVKKSVSSINPGTILAGSRIENSLYNFTILKEEKTKVVCSPENSFTPLTDREVAALKERISQHYRIRMILDNLPITTYDLVENPDSVRPGYEVGFEQDGKYFINNHLMFTILLHRTNGQYSRIQKDYAAIEAAAAVEGGARKLRALWGSSSSTADDAADSPPMAVAKEEDMDSSMYMVMHASWYTYDVSWDMSQVGVGIALGSGVQIITSGFITLFFAALGFLSPASRGALLTAMLVMYLLLAVAAGWSSVWLADAAQHRHPPHGLLRRHPPGAFFSLIALWFLISIPLCFSGGVLATKQDIRPYPTRTNQIPRHIPPPHWASHPWVLFLAAGLLPYGTLFVELYFAMTSIWQGYFYYIFGFCFIVGALTVLITIEVAVVCTYVQLCAEDYNWWWPSFYRGGSVAFYVGLYSLAFLFNTLHSLSGVLSVILYLAYMSLILWALYLAMATVGFISSFYFTYQIFSAVKAD</sequence>
<feature type="transmembrane region" description="Helical" evidence="10">
    <location>
        <begin position="394"/>
        <end position="417"/>
    </location>
</feature>
<evidence type="ECO:0000256" key="2">
    <source>
        <dbReference type="ARBA" id="ARBA00004653"/>
    </source>
</evidence>
<evidence type="ECO:0000256" key="5">
    <source>
        <dbReference type="ARBA" id="ARBA00022729"/>
    </source>
</evidence>
<dbReference type="PANTHER" id="PTHR10766:SF55">
    <property type="entry name" value="TRANSMEMBRANE 9 SUPERFAMILY MEMBER 4"/>
    <property type="match status" value="1"/>
</dbReference>
<feature type="transmembrane region" description="Helical" evidence="10">
    <location>
        <begin position="267"/>
        <end position="291"/>
    </location>
</feature>
<evidence type="ECO:0000256" key="8">
    <source>
        <dbReference type="ARBA" id="ARBA00023034"/>
    </source>
</evidence>
<evidence type="ECO:0000256" key="10">
    <source>
        <dbReference type="RuleBase" id="RU363079"/>
    </source>
</evidence>
<organism evidence="11 12">
    <name type="scientific">Symbiochloris irregularis</name>
    <dbReference type="NCBI Taxonomy" id="706552"/>
    <lineage>
        <taxon>Eukaryota</taxon>
        <taxon>Viridiplantae</taxon>
        <taxon>Chlorophyta</taxon>
        <taxon>core chlorophytes</taxon>
        <taxon>Trebouxiophyceae</taxon>
        <taxon>Trebouxiales</taxon>
        <taxon>Trebouxiaceae</taxon>
        <taxon>Symbiochloris</taxon>
    </lineage>
</organism>
<feature type="signal peptide" evidence="10">
    <location>
        <begin position="1"/>
        <end position="23"/>
    </location>
</feature>
<dbReference type="InterPro" id="IPR004240">
    <property type="entry name" value="EMP70"/>
</dbReference>
<accession>A0AAW1NY12</accession>
<protein>
    <recommendedName>
        <fullName evidence="10">Transmembrane 9 superfamily member</fullName>
    </recommendedName>
</protein>
<keyword evidence="5 10" id="KW-0732">Signal</keyword>
<evidence type="ECO:0000313" key="12">
    <source>
        <dbReference type="Proteomes" id="UP001465755"/>
    </source>
</evidence>
<evidence type="ECO:0000313" key="11">
    <source>
        <dbReference type="EMBL" id="KAK9798960.1"/>
    </source>
</evidence>
<evidence type="ECO:0000256" key="1">
    <source>
        <dbReference type="ARBA" id="ARBA00004337"/>
    </source>
</evidence>
<name>A0AAW1NY12_9CHLO</name>
<comment type="similarity">
    <text evidence="3 10">Belongs to the nonaspanin (TM9SF) (TC 9.A.2) family.</text>
</comment>
<feature type="transmembrane region" description="Helical" evidence="10">
    <location>
        <begin position="423"/>
        <end position="454"/>
    </location>
</feature>
<keyword evidence="4 10" id="KW-0812">Transmembrane</keyword>
<keyword evidence="9 10" id="KW-0472">Membrane</keyword>
<evidence type="ECO:0000256" key="9">
    <source>
        <dbReference type="ARBA" id="ARBA00023136"/>
    </source>
</evidence>
<keyword evidence="7 10" id="KW-1133">Transmembrane helix</keyword>
<dbReference type="GO" id="GO:0072657">
    <property type="term" value="P:protein localization to membrane"/>
    <property type="evidence" value="ECO:0007669"/>
    <property type="project" value="TreeGrafter"/>
</dbReference>
<dbReference type="AlphaFoldDB" id="A0AAW1NY12"/>
<feature type="chain" id="PRO_5043088414" description="Transmembrane 9 superfamily member" evidence="10">
    <location>
        <begin position="24"/>
        <end position="537"/>
    </location>
</feature>
<dbReference type="PROSITE" id="PS51257">
    <property type="entry name" value="PROKAR_LIPOPROTEIN"/>
    <property type="match status" value="1"/>
</dbReference>
<reference evidence="11 12" key="1">
    <citation type="journal article" date="2024" name="Nat. Commun.">
        <title>Phylogenomics reveals the evolutionary origins of lichenization in chlorophyte algae.</title>
        <authorList>
            <person name="Puginier C."/>
            <person name="Libourel C."/>
            <person name="Otte J."/>
            <person name="Skaloud P."/>
            <person name="Haon M."/>
            <person name="Grisel S."/>
            <person name="Petersen M."/>
            <person name="Berrin J.G."/>
            <person name="Delaux P.M."/>
            <person name="Dal Grande F."/>
            <person name="Keller J."/>
        </authorList>
    </citation>
    <scope>NUCLEOTIDE SEQUENCE [LARGE SCALE GENOMIC DNA]</scope>
    <source>
        <strain evidence="11 12">SAG 2036</strain>
    </source>
</reference>
<keyword evidence="8" id="KW-0333">Golgi apparatus</keyword>